<dbReference type="Pfam" id="PF19579">
    <property type="entry name" value="FtsL_2"/>
    <property type="match status" value="1"/>
</dbReference>
<feature type="transmembrane region" description="Helical" evidence="1">
    <location>
        <begin position="20"/>
        <end position="36"/>
    </location>
</feature>
<protein>
    <recommendedName>
        <fullName evidence="3">S-adenosyl-methyltransferase</fullName>
    </recommendedName>
</protein>
<accession>A0A381QYB6</accession>
<gene>
    <name evidence="2" type="ORF">METZ01_LOCUS36818</name>
</gene>
<evidence type="ECO:0000256" key="1">
    <source>
        <dbReference type="SAM" id="Phobius"/>
    </source>
</evidence>
<reference evidence="2" key="1">
    <citation type="submission" date="2018-05" db="EMBL/GenBank/DDBJ databases">
        <authorList>
            <person name="Lanie J.A."/>
            <person name="Ng W.-L."/>
            <person name="Kazmierczak K.M."/>
            <person name="Andrzejewski T.M."/>
            <person name="Davidsen T.M."/>
            <person name="Wayne K.J."/>
            <person name="Tettelin H."/>
            <person name="Glass J.I."/>
            <person name="Rusch D."/>
            <person name="Podicherti R."/>
            <person name="Tsui H.-C.T."/>
            <person name="Winkler M.E."/>
        </authorList>
    </citation>
    <scope>NUCLEOTIDE SEQUENCE</scope>
</reference>
<dbReference type="AlphaFoldDB" id="A0A381QYB6"/>
<organism evidence="2">
    <name type="scientific">marine metagenome</name>
    <dbReference type="NCBI Taxonomy" id="408172"/>
    <lineage>
        <taxon>unclassified sequences</taxon>
        <taxon>metagenomes</taxon>
        <taxon>ecological metagenomes</taxon>
    </lineage>
</organism>
<keyword evidence="1" id="KW-0812">Transmembrane</keyword>
<proteinExistence type="predicted"/>
<evidence type="ECO:0000313" key="2">
    <source>
        <dbReference type="EMBL" id="SUZ83964.1"/>
    </source>
</evidence>
<evidence type="ECO:0008006" key="3">
    <source>
        <dbReference type="Google" id="ProtNLM"/>
    </source>
</evidence>
<name>A0A381QYB6_9ZZZZ</name>
<sequence length="98" mass="11314">MSFINIDFLVKKDSIQNWKMIIYLSLLALITIYSGHSTDRKIFKAVALKKEINILNNEFVSTRISLMNIKMESKVTKRLSEKGLVPSKYPPIKIIVKN</sequence>
<keyword evidence="1" id="KW-1133">Transmembrane helix</keyword>
<dbReference type="InterPro" id="IPR045755">
    <property type="entry name" value="FtsL-like"/>
</dbReference>
<keyword evidence="1" id="KW-0472">Membrane</keyword>
<dbReference type="EMBL" id="UINC01001574">
    <property type="protein sequence ID" value="SUZ83964.1"/>
    <property type="molecule type" value="Genomic_DNA"/>
</dbReference>